<dbReference type="Gene3D" id="1.10.1040.10">
    <property type="entry name" value="N-(1-d-carboxylethyl)-l-norvaline Dehydrogenase, domain 2"/>
    <property type="match status" value="1"/>
</dbReference>
<dbReference type="InterPro" id="IPR008927">
    <property type="entry name" value="6-PGluconate_DH-like_C_sf"/>
</dbReference>
<feature type="region of interest" description="Disordered" evidence="1">
    <location>
        <begin position="136"/>
        <end position="166"/>
    </location>
</feature>
<sequence>MGSQASPLATVGILSIGDMGVGIARLLIAHDYRCITNASDRRHDATRDRAQKNSVALVDSDIDLCNTADYILSIVPPRDALATAQRIVDASSHADFKGRNNPLYFIDLNAISPRSARQISDLFSKASPDVRLIDGGIIGGPPSQKPDGTWSRPSVPVSGPHKLSEAQPSGKQLAETLNVKHVSDSIGAATGLKMCFASLSKGFTALAIESFTTAHNLGVTDQLRAHLEEYNPMAAKTAEWGLVSMPPKAYRWIHEMDEIAETFETDGGFERDESIFRPIARVYDLVANGTELGEEVTEDRKRGKTADDVAQIMGAGTKRRKEKAE</sequence>
<feature type="domain" description="Phosphogluconate dehydrogenase NAD-binding putative C-terminal" evidence="3">
    <location>
        <begin position="214"/>
        <end position="285"/>
    </location>
</feature>
<dbReference type="InterPro" id="IPR013328">
    <property type="entry name" value="6PGD_dom2"/>
</dbReference>
<feature type="compositionally biased region" description="Basic and acidic residues" evidence="1">
    <location>
        <begin position="298"/>
        <end position="307"/>
    </location>
</feature>
<evidence type="ECO:0008006" key="6">
    <source>
        <dbReference type="Google" id="ProtNLM"/>
    </source>
</evidence>
<evidence type="ECO:0000259" key="3">
    <source>
        <dbReference type="Pfam" id="PF09130"/>
    </source>
</evidence>
<organism evidence="4 5">
    <name type="scientific">Friedmanniomyces endolithicus</name>
    <dbReference type="NCBI Taxonomy" id="329885"/>
    <lineage>
        <taxon>Eukaryota</taxon>
        <taxon>Fungi</taxon>
        <taxon>Dikarya</taxon>
        <taxon>Ascomycota</taxon>
        <taxon>Pezizomycotina</taxon>
        <taxon>Dothideomycetes</taxon>
        <taxon>Dothideomycetidae</taxon>
        <taxon>Mycosphaerellales</taxon>
        <taxon>Teratosphaeriaceae</taxon>
        <taxon>Friedmanniomyces</taxon>
    </lineage>
</organism>
<proteinExistence type="predicted"/>
<dbReference type="InterPro" id="IPR028939">
    <property type="entry name" value="P5C_Rdtase_cat_N"/>
</dbReference>
<reference evidence="4" key="1">
    <citation type="submission" date="2021-12" db="EMBL/GenBank/DDBJ databases">
        <title>Black yeast isolated from Biological Soil Crust.</title>
        <authorList>
            <person name="Kurbessoian T."/>
        </authorList>
    </citation>
    <scope>NUCLEOTIDE SEQUENCE</scope>
    <source>
        <strain evidence="4">CCFEE 5208</strain>
    </source>
</reference>
<dbReference type="InterPro" id="IPR036291">
    <property type="entry name" value="NAD(P)-bd_dom_sf"/>
</dbReference>
<dbReference type="SUPFAM" id="SSF48179">
    <property type="entry name" value="6-phosphogluconate dehydrogenase C-terminal domain-like"/>
    <property type="match status" value="1"/>
</dbReference>
<feature type="domain" description="Pyrroline-5-carboxylate reductase catalytic N-terminal" evidence="2">
    <location>
        <begin position="10"/>
        <end position="91"/>
    </location>
</feature>
<dbReference type="InterPro" id="IPR015814">
    <property type="entry name" value="Pgluconate_DH_NAD-bd_C"/>
</dbReference>
<gene>
    <name evidence="4" type="ORF">LTR82_007651</name>
</gene>
<dbReference type="Pfam" id="PF09130">
    <property type="entry name" value="DUF1932"/>
    <property type="match status" value="1"/>
</dbReference>
<feature type="region of interest" description="Disordered" evidence="1">
    <location>
        <begin position="294"/>
        <end position="325"/>
    </location>
</feature>
<dbReference type="EMBL" id="JASUXU010000021">
    <property type="protein sequence ID" value="KAK0321199.1"/>
    <property type="molecule type" value="Genomic_DNA"/>
</dbReference>
<dbReference type="Proteomes" id="UP001168146">
    <property type="component" value="Unassembled WGS sequence"/>
</dbReference>
<dbReference type="SUPFAM" id="SSF51735">
    <property type="entry name" value="NAD(P)-binding Rossmann-fold domains"/>
    <property type="match status" value="1"/>
</dbReference>
<dbReference type="AlphaFoldDB" id="A0AAN6FQZ9"/>
<protein>
    <recommendedName>
        <fullName evidence="6">Phosphogluconate dehydrogenase NAD-binding putative C-terminal domain-containing protein</fullName>
    </recommendedName>
</protein>
<evidence type="ECO:0000256" key="1">
    <source>
        <dbReference type="SAM" id="MobiDB-lite"/>
    </source>
</evidence>
<name>A0AAN6FQZ9_9PEZI</name>
<comment type="caution">
    <text evidence="4">The sequence shown here is derived from an EMBL/GenBank/DDBJ whole genome shotgun (WGS) entry which is preliminary data.</text>
</comment>
<evidence type="ECO:0000259" key="2">
    <source>
        <dbReference type="Pfam" id="PF03807"/>
    </source>
</evidence>
<accession>A0AAN6FQZ9</accession>
<dbReference type="Pfam" id="PF03807">
    <property type="entry name" value="F420_oxidored"/>
    <property type="match status" value="1"/>
</dbReference>
<evidence type="ECO:0000313" key="4">
    <source>
        <dbReference type="EMBL" id="KAK0321199.1"/>
    </source>
</evidence>
<dbReference type="Gene3D" id="3.40.50.720">
    <property type="entry name" value="NAD(P)-binding Rossmann-like Domain"/>
    <property type="match status" value="1"/>
</dbReference>
<evidence type="ECO:0000313" key="5">
    <source>
        <dbReference type="Proteomes" id="UP001168146"/>
    </source>
</evidence>